<accession>A0A1Q3ENQ7</accession>
<keyword evidence="2" id="KW-1185">Reference proteome</keyword>
<dbReference type="Proteomes" id="UP000188533">
    <property type="component" value="Unassembled WGS sequence"/>
</dbReference>
<comment type="caution">
    <text evidence="1">The sequence shown here is derived from an EMBL/GenBank/DDBJ whole genome shotgun (WGS) entry which is preliminary data.</text>
</comment>
<organism evidence="1 2">
    <name type="scientific">Lentinula edodes</name>
    <name type="common">Shiitake mushroom</name>
    <name type="synonym">Lentinus edodes</name>
    <dbReference type="NCBI Taxonomy" id="5353"/>
    <lineage>
        <taxon>Eukaryota</taxon>
        <taxon>Fungi</taxon>
        <taxon>Dikarya</taxon>
        <taxon>Basidiomycota</taxon>
        <taxon>Agaricomycotina</taxon>
        <taxon>Agaricomycetes</taxon>
        <taxon>Agaricomycetidae</taxon>
        <taxon>Agaricales</taxon>
        <taxon>Marasmiineae</taxon>
        <taxon>Omphalotaceae</taxon>
        <taxon>Lentinula</taxon>
    </lineage>
</organism>
<evidence type="ECO:0000313" key="1">
    <source>
        <dbReference type="EMBL" id="GAW08825.1"/>
    </source>
</evidence>
<reference evidence="1 2" key="2">
    <citation type="submission" date="2017-02" db="EMBL/GenBank/DDBJ databases">
        <title>A genome survey and senescence transcriptome analysis in Lentinula edodes.</title>
        <authorList>
            <person name="Sakamoto Y."/>
            <person name="Nakade K."/>
            <person name="Sato S."/>
            <person name="Yoshida Y."/>
            <person name="Miyazaki K."/>
            <person name="Natsume S."/>
            <person name="Konno N."/>
        </authorList>
    </citation>
    <scope>NUCLEOTIDE SEQUENCE [LARGE SCALE GENOMIC DNA]</scope>
    <source>
        <strain evidence="1 2">NBRC 111202</strain>
    </source>
</reference>
<gene>
    <name evidence="1" type="ORF">LENED_010918</name>
</gene>
<protein>
    <submittedName>
        <fullName evidence="1">Uncharacterized protein</fullName>
    </submittedName>
</protein>
<name>A0A1Q3ENQ7_LENED</name>
<dbReference type="EMBL" id="BDGU01000775">
    <property type="protein sequence ID" value="GAW08825.1"/>
    <property type="molecule type" value="Genomic_DNA"/>
</dbReference>
<proteinExistence type="predicted"/>
<dbReference type="AlphaFoldDB" id="A0A1Q3ENQ7"/>
<sequence>MCALKYEVIRSCISLRHTNQNQCQCLLDVVSFDILVNIHRVIFKETARSITAKSTAFEDQESIKAVWTAEYNPLQFSSQSAYLPDRNAVYS</sequence>
<evidence type="ECO:0000313" key="2">
    <source>
        <dbReference type="Proteomes" id="UP000188533"/>
    </source>
</evidence>
<reference evidence="1 2" key="1">
    <citation type="submission" date="2016-08" db="EMBL/GenBank/DDBJ databases">
        <authorList>
            <consortium name="Lentinula edodes genome sequencing consortium"/>
            <person name="Sakamoto Y."/>
            <person name="Nakade K."/>
            <person name="Sato S."/>
            <person name="Yoshida Y."/>
            <person name="Miyazaki K."/>
            <person name="Natsume S."/>
            <person name="Konno N."/>
        </authorList>
    </citation>
    <scope>NUCLEOTIDE SEQUENCE [LARGE SCALE GENOMIC DNA]</scope>
    <source>
        <strain evidence="1 2">NBRC 111202</strain>
    </source>
</reference>